<accession>A0A0W0U0C4</accession>
<dbReference type="GO" id="GO:0032153">
    <property type="term" value="C:cell division site"/>
    <property type="evidence" value="ECO:0007669"/>
    <property type="project" value="TreeGrafter"/>
</dbReference>
<evidence type="ECO:0000256" key="1">
    <source>
        <dbReference type="RuleBase" id="RU003612"/>
    </source>
</evidence>
<protein>
    <recommendedName>
        <fullName evidence="1">Cell division protein ZipA</fullName>
    </recommendedName>
</protein>
<dbReference type="InterPro" id="IPR011919">
    <property type="entry name" value="Cell_div_ZipA"/>
</dbReference>
<keyword evidence="4" id="KW-1185">Reference proteome</keyword>
<dbReference type="InterPro" id="IPR007449">
    <property type="entry name" value="ZipA_FtsZ-bd_C"/>
</dbReference>
<dbReference type="PATRIC" id="fig|45065.4.peg.938"/>
<dbReference type="InterPro" id="IPR036765">
    <property type="entry name" value="ZipA_FtsZ-bd_C_sf"/>
</dbReference>
<comment type="similarity">
    <text evidence="1">Belongs to the ZipA family.</text>
</comment>
<comment type="function">
    <text evidence="1">Essential cell division protein that stabilizes the FtsZ protofilaments by cross-linking them and that serves as a cytoplasmic membrane anchor for the Z ring. Also required for the recruitment to the septal ring of downstream cell division proteins.</text>
</comment>
<evidence type="ECO:0000256" key="2">
    <source>
        <dbReference type="RuleBase" id="RU003613"/>
    </source>
</evidence>
<dbReference type="RefSeq" id="WP_028386075.1">
    <property type="nucleotide sequence ID" value="NZ_CAAAHN010000008.1"/>
</dbReference>
<dbReference type="OrthoDB" id="7054914at2"/>
<dbReference type="SMART" id="SM00771">
    <property type="entry name" value="ZipA_C"/>
    <property type="match status" value="1"/>
</dbReference>
<evidence type="ECO:0000313" key="3">
    <source>
        <dbReference type="EMBL" id="KTD00969.1"/>
    </source>
</evidence>
<keyword evidence="1" id="KW-0131">Cell cycle</keyword>
<reference evidence="3 4" key="1">
    <citation type="submission" date="2015-11" db="EMBL/GenBank/DDBJ databases">
        <title>Genomic analysis of 38 Legionella species identifies large and diverse effector repertoires.</title>
        <authorList>
            <person name="Burstein D."/>
            <person name="Amaro F."/>
            <person name="Zusman T."/>
            <person name="Lifshitz Z."/>
            <person name="Cohen O."/>
            <person name="Gilbert J.A."/>
            <person name="Pupko T."/>
            <person name="Shuman H.A."/>
            <person name="Segal G."/>
        </authorList>
    </citation>
    <scope>NUCLEOTIDE SEQUENCE [LARGE SCALE GENOMIC DNA]</scope>
    <source>
        <strain evidence="3 4">ATCC 49504</strain>
    </source>
</reference>
<dbReference type="STRING" id="45065.Lgee_0874"/>
<dbReference type="Gene3D" id="3.30.1400.10">
    <property type="entry name" value="ZipA, C-terminal FtsZ-binding domain"/>
    <property type="match status" value="1"/>
</dbReference>
<dbReference type="Pfam" id="PF04354">
    <property type="entry name" value="ZipA_C"/>
    <property type="match status" value="1"/>
</dbReference>
<name>A0A0W0U0C4_9GAMM</name>
<gene>
    <name evidence="3" type="primary">zipA</name>
    <name evidence="3" type="ORF">Lgee_0874</name>
</gene>
<dbReference type="GO" id="GO:0000917">
    <property type="term" value="P:division septum assembly"/>
    <property type="evidence" value="ECO:0007669"/>
    <property type="project" value="TreeGrafter"/>
</dbReference>
<keyword evidence="2" id="KW-1003">Cell membrane</keyword>
<comment type="subcellular location">
    <subcellularLocation>
        <location evidence="2">Cell inner membrane</location>
        <topology evidence="2">Single-pass type I membrane protein</topology>
    </subcellularLocation>
</comment>
<dbReference type="PANTHER" id="PTHR38685">
    <property type="entry name" value="CELL DIVISION PROTEIN ZIPA"/>
    <property type="match status" value="1"/>
</dbReference>
<organism evidence="3 4">
    <name type="scientific">Legionella geestiana</name>
    <dbReference type="NCBI Taxonomy" id="45065"/>
    <lineage>
        <taxon>Bacteria</taxon>
        <taxon>Pseudomonadati</taxon>
        <taxon>Pseudomonadota</taxon>
        <taxon>Gammaproteobacteria</taxon>
        <taxon>Legionellales</taxon>
        <taxon>Legionellaceae</taxon>
        <taxon>Legionella</taxon>
    </lineage>
</organism>
<dbReference type="EMBL" id="LNYC01000031">
    <property type="protein sequence ID" value="KTD00969.1"/>
    <property type="molecule type" value="Genomic_DNA"/>
</dbReference>
<dbReference type="SUPFAM" id="SSF64383">
    <property type="entry name" value="Cell-division protein ZipA, C-terminal domain"/>
    <property type="match status" value="1"/>
</dbReference>
<dbReference type="Proteomes" id="UP000054785">
    <property type="component" value="Unassembled WGS sequence"/>
</dbReference>
<comment type="caution">
    <text evidence="3">The sequence shown here is derived from an EMBL/GenBank/DDBJ whole genome shotgun (WGS) entry which is preliminary data.</text>
</comment>
<keyword evidence="2" id="KW-0812">Transmembrane</keyword>
<dbReference type="GO" id="GO:0005886">
    <property type="term" value="C:plasma membrane"/>
    <property type="evidence" value="ECO:0007669"/>
    <property type="project" value="UniProtKB-SubCell"/>
</dbReference>
<proteinExistence type="inferred from homology"/>
<evidence type="ECO:0000313" key="4">
    <source>
        <dbReference type="Proteomes" id="UP000054785"/>
    </source>
</evidence>
<keyword evidence="2" id="KW-0472">Membrane</keyword>
<keyword evidence="1 3" id="KW-0132">Cell division</keyword>
<dbReference type="AlphaFoldDB" id="A0A0W0U0C4"/>
<dbReference type="PANTHER" id="PTHR38685:SF1">
    <property type="entry name" value="CELL DIVISION PROTEIN ZIPA"/>
    <property type="match status" value="1"/>
</dbReference>
<sequence length="240" mass="25984">MQANWSLVLNVVLLIGVVIAIGCLMKVRRQNFAPQARVAGTPRLDTAFDEILSVRRISGEEEEADVLPTLSTREATRVVVETPPAYSAPASEARDTAPSGGTIMLFLRARENRQFAGYELLQTVLAAGLRFGEGQIFHRYQNPNGTGAVLCSLAAATASGVFDLQNIGAFGVRGLCLFMEQSGNSGIDEERLNVMLDTARHLADGLDADLLDASRRVLTDETINRLHRQIGSVETDSRVA</sequence>
<keyword evidence="2" id="KW-0997">Cell inner membrane</keyword>